<accession>A0AAD4NA03</accession>
<dbReference type="InterPro" id="IPR001506">
    <property type="entry name" value="Peptidase_M12A"/>
</dbReference>
<dbReference type="EC" id="3.4.24.-" evidence="11"/>
<comment type="function">
    <text evidence="1">Metalloprotease.</text>
</comment>
<gene>
    <name evidence="14" type="ORF">DdX_06023</name>
</gene>
<dbReference type="Pfam" id="PF01400">
    <property type="entry name" value="Astacin"/>
    <property type="match status" value="1"/>
</dbReference>
<evidence type="ECO:0000313" key="15">
    <source>
        <dbReference type="Proteomes" id="UP001201812"/>
    </source>
</evidence>
<keyword evidence="3 10" id="KW-0479">Metal-binding</keyword>
<dbReference type="Gene3D" id="3.40.390.10">
    <property type="entry name" value="Collagenase (Catalytic Domain)"/>
    <property type="match status" value="1"/>
</dbReference>
<dbReference type="PROSITE" id="PS51864">
    <property type="entry name" value="ASTACIN"/>
    <property type="match status" value="1"/>
</dbReference>
<feature type="signal peptide" evidence="11">
    <location>
        <begin position="1"/>
        <end position="26"/>
    </location>
</feature>
<dbReference type="AlphaFoldDB" id="A0AAD4NA03"/>
<keyword evidence="5 10" id="KW-0862">Zinc</keyword>
<dbReference type="InterPro" id="IPR024079">
    <property type="entry name" value="MetalloPept_cat_dom_sf"/>
</dbReference>
<sequence>MQLSCSEFLKYCLNIFALLNIELTAASYYNNNGGAATTHQNNYSSESIQTSQGSRRQWRWSRSWGEQSGEFGERRRHGFCFRHPESPRCNMPWPPPGPHMPAPGGCASCFHRAGFGPRPFPPMPPPPPQKTTIIKEVWKTDNDQPNSQPDVHSAESGSNMNPYDMIVPFGYLSEEARSSLVNTCTSGRVNCKSQPQDMSMKKNMILQYEQSTKRLYEPSYMSTSVVQKQLDKTYELKSALLDAAGLGSHVMPIDDGTFEHDVLLTEEQSSALLNELRSGSNRRRYKRASLFLEQMPTKRWDITTPIPYFFDNNVEEFERQMVRQAIQMLESATCIRFQFSSVRPTVNHLYYAKIPNPTFCGLSYIGKVSPANPIYLSFMCQDPVGVALHETMHALGTNHEHIRNDRDDFLDVQWSNINPQFFDFFAIQDSSKFTPYGIPYDYGSIMHYNAFTAAIDSSRPTMIPRQNRAANTPLMGQRKRLSSRDVELLNTMYCKPNCEDRNVFCGVWALRNLCNTQAQASWMSQNCRKSCKIC</sequence>
<feature type="chain" id="PRO_5041780483" description="Metalloendopeptidase" evidence="11">
    <location>
        <begin position="27"/>
        <end position="534"/>
    </location>
</feature>
<dbReference type="PANTHER" id="PTHR10127">
    <property type="entry name" value="DISCOIDIN, CUB, EGF, LAMININ , AND ZINC METALLOPROTEASE DOMAIN CONTAINING"/>
    <property type="match status" value="1"/>
</dbReference>
<evidence type="ECO:0000259" key="13">
    <source>
        <dbReference type="PROSITE" id="PS51864"/>
    </source>
</evidence>
<keyword evidence="8" id="KW-1015">Disulfide bond</keyword>
<comment type="cofactor">
    <cofactor evidence="10 11">
        <name>Zn(2+)</name>
        <dbReference type="ChEBI" id="CHEBI:29105"/>
    </cofactor>
    <text evidence="10 11">Binds 1 zinc ion per subunit.</text>
</comment>
<feature type="active site" evidence="10">
    <location>
        <position position="390"/>
    </location>
</feature>
<dbReference type="GO" id="GO:0008270">
    <property type="term" value="F:zinc ion binding"/>
    <property type="evidence" value="ECO:0007669"/>
    <property type="project" value="UniProtKB-UniRule"/>
</dbReference>
<name>A0AAD4NA03_9BILA</name>
<dbReference type="SMART" id="SM00235">
    <property type="entry name" value="ZnMc"/>
    <property type="match status" value="1"/>
</dbReference>
<dbReference type="CDD" id="cd04280">
    <property type="entry name" value="ZnMc_astacin_like"/>
    <property type="match status" value="1"/>
</dbReference>
<feature type="domain" description="Peptidase M12A" evidence="13">
    <location>
        <begin position="283"/>
        <end position="495"/>
    </location>
</feature>
<dbReference type="Proteomes" id="UP001201812">
    <property type="component" value="Unassembled WGS sequence"/>
</dbReference>
<evidence type="ECO:0000259" key="12">
    <source>
        <dbReference type="PROSITE" id="PS51670"/>
    </source>
</evidence>
<feature type="domain" description="ShKT" evidence="12">
    <location>
        <begin position="498"/>
        <end position="534"/>
    </location>
</feature>
<evidence type="ECO:0000256" key="9">
    <source>
        <dbReference type="PROSITE-ProRule" id="PRU01005"/>
    </source>
</evidence>
<dbReference type="EMBL" id="JAKKPZ010000007">
    <property type="protein sequence ID" value="KAI1718910.1"/>
    <property type="molecule type" value="Genomic_DNA"/>
</dbReference>
<dbReference type="GO" id="GO:0006508">
    <property type="term" value="P:proteolysis"/>
    <property type="evidence" value="ECO:0007669"/>
    <property type="project" value="UniProtKB-KW"/>
</dbReference>
<organism evidence="14 15">
    <name type="scientific">Ditylenchus destructor</name>
    <dbReference type="NCBI Taxonomy" id="166010"/>
    <lineage>
        <taxon>Eukaryota</taxon>
        <taxon>Metazoa</taxon>
        <taxon>Ecdysozoa</taxon>
        <taxon>Nematoda</taxon>
        <taxon>Chromadorea</taxon>
        <taxon>Rhabditida</taxon>
        <taxon>Tylenchina</taxon>
        <taxon>Tylenchomorpha</taxon>
        <taxon>Sphaerularioidea</taxon>
        <taxon>Anguinidae</taxon>
        <taxon>Anguininae</taxon>
        <taxon>Ditylenchus</taxon>
    </lineage>
</organism>
<evidence type="ECO:0000256" key="4">
    <source>
        <dbReference type="ARBA" id="ARBA00022801"/>
    </source>
</evidence>
<keyword evidence="11" id="KW-0732">Signal</keyword>
<evidence type="ECO:0000256" key="5">
    <source>
        <dbReference type="ARBA" id="ARBA00022833"/>
    </source>
</evidence>
<dbReference type="Gene3D" id="1.10.10.1940">
    <property type="match status" value="1"/>
</dbReference>
<protein>
    <recommendedName>
        <fullName evidence="11">Metalloendopeptidase</fullName>
        <ecNumber evidence="11">3.4.24.-</ecNumber>
    </recommendedName>
</protein>
<dbReference type="PRINTS" id="PR00480">
    <property type="entry name" value="ASTACIN"/>
</dbReference>
<evidence type="ECO:0000256" key="11">
    <source>
        <dbReference type="RuleBase" id="RU361183"/>
    </source>
</evidence>
<dbReference type="GO" id="GO:0004222">
    <property type="term" value="F:metalloendopeptidase activity"/>
    <property type="evidence" value="ECO:0007669"/>
    <property type="project" value="UniProtKB-UniRule"/>
</dbReference>
<reference evidence="14" key="1">
    <citation type="submission" date="2022-01" db="EMBL/GenBank/DDBJ databases">
        <title>Genome Sequence Resource for Two Populations of Ditylenchus destructor, the Migratory Endoparasitic Phytonematode.</title>
        <authorList>
            <person name="Zhang H."/>
            <person name="Lin R."/>
            <person name="Xie B."/>
        </authorList>
    </citation>
    <scope>NUCLEOTIDE SEQUENCE</scope>
    <source>
        <strain evidence="14">BazhouSP</strain>
    </source>
</reference>
<evidence type="ECO:0000313" key="14">
    <source>
        <dbReference type="EMBL" id="KAI1718910.1"/>
    </source>
</evidence>
<keyword evidence="7" id="KW-0865">Zymogen</keyword>
<evidence type="ECO:0000256" key="7">
    <source>
        <dbReference type="ARBA" id="ARBA00023145"/>
    </source>
</evidence>
<evidence type="ECO:0000256" key="6">
    <source>
        <dbReference type="ARBA" id="ARBA00023049"/>
    </source>
</evidence>
<feature type="binding site" evidence="10">
    <location>
        <position position="399"/>
    </location>
    <ligand>
        <name>Zn(2+)</name>
        <dbReference type="ChEBI" id="CHEBI:29105"/>
        <note>catalytic</note>
    </ligand>
</feature>
<dbReference type="SMART" id="SM00254">
    <property type="entry name" value="ShKT"/>
    <property type="match status" value="1"/>
</dbReference>
<dbReference type="InterPro" id="IPR034035">
    <property type="entry name" value="Astacin-like_dom"/>
</dbReference>
<comment type="caution">
    <text evidence="9">Lacks conserved residue(s) required for the propagation of feature annotation.</text>
</comment>
<dbReference type="Pfam" id="PF01549">
    <property type="entry name" value="ShK"/>
    <property type="match status" value="1"/>
</dbReference>
<feature type="binding site" evidence="10">
    <location>
        <position position="393"/>
    </location>
    <ligand>
        <name>Zn(2+)</name>
        <dbReference type="ChEBI" id="CHEBI:29105"/>
        <note>catalytic</note>
    </ligand>
</feature>
<proteinExistence type="predicted"/>
<keyword evidence="15" id="KW-1185">Reference proteome</keyword>
<keyword evidence="2 10" id="KW-0645">Protease</keyword>
<dbReference type="InterPro" id="IPR006026">
    <property type="entry name" value="Peptidase_Metallo"/>
</dbReference>
<keyword evidence="4 10" id="KW-0378">Hydrolase</keyword>
<evidence type="ECO:0000256" key="8">
    <source>
        <dbReference type="ARBA" id="ARBA00023157"/>
    </source>
</evidence>
<dbReference type="InterPro" id="IPR003582">
    <property type="entry name" value="ShKT_dom"/>
</dbReference>
<dbReference type="PANTHER" id="PTHR10127:SF802">
    <property type="entry name" value="ZINC METALLOPROTEINASE NAS-10"/>
    <property type="match status" value="1"/>
</dbReference>
<keyword evidence="6 10" id="KW-0482">Metalloprotease</keyword>
<dbReference type="PROSITE" id="PS51670">
    <property type="entry name" value="SHKT"/>
    <property type="match status" value="1"/>
</dbReference>
<evidence type="ECO:0000256" key="3">
    <source>
        <dbReference type="ARBA" id="ARBA00022723"/>
    </source>
</evidence>
<evidence type="ECO:0000256" key="10">
    <source>
        <dbReference type="PROSITE-ProRule" id="PRU01211"/>
    </source>
</evidence>
<dbReference type="SUPFAM" id="SSF55486">
    <property type="entry name" value="Metalloproteases ('zincins'), catalytic domain"/>
    <property type="match status" value="1"/>
</dbReference>
<evidence type="ECO:0000256" key="2">
    <source>
        <dbReference type="ARBA" id="ARBA00022670"/>
    </source>
</evidence>
<comment type="caution">
    <text evidence="14">The sequence shown here is derived from an EMBL/GenBank/DDBJ whole genome shotgun (WGS) entry which is preliminary data.</text>
</comment>
<feature type="binding site" evidence="10">
    <location>
        <position position="389"/>
    </location>
    <ligand>
        <name>Zn(2+)</name>
        <dbReference type="ChEBI" id="CHEBI:29105"/>
        <note>catalytic</note>
    </ligand>
</feature>
<evidence type="ECO:0000256" key="1">
    <source>
        <dbReference type="ARBA" id="ARBA00002657"/>
    </source>
</evidence>